<accession>A0AAD6ICH4</accession>
<keyword evidence="2" id="KW-1185">Reference proteome</keyword>
<protein>
    <submittedName>
        <fullName evidence="1">Uncharacterized protein</fullName>
    </submittedName>
</protein>
<dbReference type="AlphaFoldDB" id="A0AAD6ICH4"/>
<reference evidence="1" key="2">
    <citation type="submission" date="2023-01" db="EMBL/GenBank/DDBJ databases">
        <authorList>
            <person name="Petersen C."/>
        </authorList>
    </citation>
    <scope>NUCLEOTIDE SEQUENCE</scope>
    <source>
        <strain evidence="1">IBT 15450</strain>
    </source>
</reference>
<comment type="caution">
    <text evidence="1">The sequence shown here is derived from an EMBL/GenBank/DDBJ whole genome shotgun (WGS) entry which is preliminary data.</text>
</comment>
<gene>
    <name evidence="1" type="ORF">N7460_004676</name>
</gene>
<reference evidence="1" key="1">
    <citation type="journal article" date="2023" name="IMA Fungus">
        <title>Comparative genomic study of the Penicillium genus elucidates a diverse pangenome and 15 lateral gene transfer events.</title>
        <authorList>
            <person name="Petersen C."/>
            <person name="Sorensen T."/>
            <person name="Nielsen M.R."/>
            <person name="Sondergaard T.E."/>
            <person name="Sorensen J.L."/>
            <person name="Fitzpatrick D.A."/>
            <person name="Frisvad J.C."/>
            <person name="Nielsen K.L."/>
        </authorList>
    </citation>
    <scope>NUCLEOTIDE SEQUENCE</scope>
    <source>
        <strain evidence="1">IBT 15450</strain>
    </source>
</reference>
<evidence type="ECO:0000313" key="2">
    <source>
        <dbReference type="Proteomes" id="UP001219568"/>
    </source>
</evidence>
<name>A0AAD6ICH4_PENCN</name>
<proteinExistence type="predicted"/>
<organism evidence="1 2">
    <name type="scientific">Penicillium canescens</name>
    <dbReference type="NCBI Taxonomy" id="5083"/>
    <lineage>
        <taxon>Eukaryota</taxon>
        <taxon>Fungi</taxon>
        <taxon>Dikarya</taxon>
        <taxon>Ascomycota</taxon>
        <taxon>Pezizomycotina</taxon>
        <taxon>Eurotiomycetes</taxon>
        <taxon>Eurotiomycetidae</taxon>
        <taxon>Eurotiales</taxon>
        <taxon>Aspergillaceae</taxon>
        <taxon>Penicillium</taxon>
    </lineage>
</organism>
<evidence type="ECO:0000313" key="1">
    <source>
        <dbReference type="EMBL" id="KAJ6043321.1"/>
    </source>
</evidence>
<dbReference type="Proteomes" id="UP001219568">
    <property type="component" value="Unassembled WGS sequence"/>
</dbReference>
<sequence>MAISYGCIYFASDAVSDAVSAQITSDMSAGLRKQVKVKFTINPVVDIQFWKEEPAHMDSSQGPWSNPKVYA</sequence>
<dbReference type="EMBL" id="JAQJZL010000004">
    <property type="protein sequence ID" value="KAJ6043321.1"/>
    <property type="molecule type" value="Genomic_DNA"/>
</dbReference>